<dbReference type="Gramene" id="OE9A079732T1">
    <property type="protein sequence ID" value="OE9A079732C1"/>
    <property type="gene ID" value="OE9A079732"/>
</dbReference>
<dbReference type="InterPro" id="IPR011598">
    <property type="entry name" value="bHLH_dom"/>
</dbReference>
<name>A0A8S0TVG1_OLEEU</name>
<dbReference type="Proteomes" id="UP000594638">
    <property type="component" value="Unassembled WGS sequence"/>
</dbReference>
<dbReference type="OrthoDB" id="1935281at2759"/>
<keyword evidence="3" id="KW-0238">DNA-binding</keyword>
<accession>A0A8S0TVG1</accession>
<evidence type="ECO:0000256" key="1">
    <source>
        <dbReference type="ARBA" id="ARBA00004123"/>
    </source>
</evidence>
<dbReference type="Gene3D" id="4.10.280.10">
    <property type="entry name" value="Helix-loop-helix DNA-binding domain"/>
    <property type="match status" value="1"/>
</dbReference>
<gene>
    <name evidence="8" type="ORF">OLEA9_A079732</name>
</gene>
<dbReference type="GO" id="GO:0000977">
    <property type="term" value="F:RNA polymerase II transcription regulatory region sequence-specific DNA binding"/>
    <property type="evidence" value="ECO:0007669"/>
    <property type="project" value="TreeGrafter"/>
</dbReference>
<evidence type="ECO:0000256" key="2">
    <source>
        <dbReference type="ARBA" id="ARBA00023015"/>
    </source>
</evidence>
<organism evidence="8 9">
    <name type="scientific">Olea europaea subsp. europaea</name>
    <dbReference type="NCBI Taxonomy" id="158383"/>
    <lineage>
        <taxon>Eukaryota</taxon>
        <taxon>Viridiplantae</taxon>
        <taxon>Streptophyta</taxon>
        <taxon>Embryophyta</taxon>
        <taxon>Tracheophyta</taxon>
        <taxon>Spermatophyta</taxon>
        <taxon>Magnoliopsida</taxon>
        <taxon>eudicotyledons</taxon>
        <taxon>Gunneridae</taxon>
        <taxon>Pentapetalae</taxon>
        <taxon>asterids</taxon>
        <taxon>lamiids</taxon>
        <taxon>Lamiales</taxon>
        <taxon>Oleaceae</taxon>
        <taxon>Oleeae</taxon>
        <taxon>Olea</taxon>
    </lineage>
</organism>
<evidence type="ECO:0000259" key="7">
    <source>
        <dbReference type="PROSITE" id="PS50888"/>
    </source>
</evidence>
<keyword evidence="4" id="KW-0804">Transcription</keyword>
<dbReference type="CDD" id="cd18914">
    <property type="entry name" value="bHLH_AtORG2_like"/>
    <property type="match status" value="1"/>
</dbReference>
<comment type="subcellular location">
    <subcellularLocation>
        <location evidence="1">Nucleus</location>
    </subcellularLocation>
</comment>
<keyword evidence="9" id="KW-1185">Reference proteome</keyword>
<dbReference type="PROSITE" id="PS50888">
    <property type="entry name" value="BHLH"/>
    <property type="match status" value="1"/>
</dbReference>
<evidence type="ECO:0000256" key="6">
    <source>
        <dbReference type="SAM" id="Coils"/>
    </source>
</evidence>
<evidence type="ECO:0000256" key="3">
    <source>
        <dbReference type="ARBA" id="ARBA00023125"/>
    </source>
</evidence>
<dbReference type="PANTHER" id="PTHR13935:SF106">
    <property type="entry name" value="ACHAETE-SCUTE COMPLEX PROTEIN T5-RELATED"/>
    <property type="match status" value="1"/>
</dbReference>
<keyword evidence="5" id="KW-0539">Nucleus</keyword>
<evidence type="ECO:0000256" key="4">
    <source>
        <dbReference type="ARBA" id="ARBA00023163"/>
    </source>
</evidence>
<dbReference type="Pfam" id="PF00010">
    <property type="entry name" value="HLH"/>
    <property type="match status" value="1"/>
</dbReference>
<dbReference type="GO" id="GO:0046983">
    <property type="term" value="F:protein dimerization activity"/>
    <property type="evidence" value="ECO:0007669"/>
    <property type="project" value="InterPro"/>
</dbReference>
<evidence type="ECO:0000313" key="9">
    <source>
        <dbReference type="Proteomes" id="UP000594638"/>
    </source>
</evidence>
<proteinExistence type="predicted"/>
<dbReference type="SUPFAM" id="SSF47459">
    <property type="entry name" value="HLH, helix-loop-helix DNA-binding domain"/>
    <property type="match status" value="1"/>
</dbReference>
<sequence>MFSLQQGYELVFQSPLVYQSDQILQDLTMDHSLNTSSGEKGKQKSVSIQENKGERTLDESYIRKLVHRDIERQRRQEMTKLYASLRSLVPPEYLKGKRSISDHMQEAINYIRDMKNNIRELQIRRDKLKKFSNSGNLSAEVGSSTCYSTDSVMVNPCLDGMEIVISCSFKLEGEFPLSKVLTELLGRGLNVVSCVSTKANERSLHRIQCEATNLKCNDLSMLQERLAEAIKIGRETPYKMY</sequence>
<evidence type="ECO:0000256" key="5">
    <source>
        <dbReference type="ARBA" id="ARBA00023242"/>
    </source>
</evidence>
<evidence type="ECO:0000313" key="8">
    <source>
        <dbReference type="EMBL" id="CAA3010100.1"/>
    </source>
</evidence>
<feature type="coiled-coil region" evidence="6">
    <location>
        <begin position="104"/>
        <end position="131"/>
    </location>
</feature>
<feature type="domain" description="BHLH" evidence="7">
    <location>
        <begin position="62"/>
        <end position="114"/>
    </location>
</feature>
<dbReference type="InterPro" id="IPR036638">
    <property type="entry name" value="HLH_DNA-bd_sf"/>
</dbReference>
<keyword evidence="6" id="KW-0175">Coiled coil</keyword>
<dbReference type="PANTHER" id="PTHR13935">
    <property type="entry name" value="ACHAETE-SCUTE TRANSCRIPTION FACTOR-RELATED"/>
    <property type="match status" value="1"/>
</dbReference>
<dbReference type="EMBL" id="CACTIH010007334">
    <property type="protein sequence ID" value="CAA3010100.1"/>
    <property type="molecule type" value="Genomic_DNA"/>
</dbReference>
<dbReference type="InterPro" id="IPR015660">
    <property type="entry name" value="MASH1/Ascl1a-like"/>
</dbReference>
<comment type="caution">
    <text evidence="8">The sequence shown here is derived from an EMBL/GenBank/DDBJ whole genome shotgun (WGS) entry which is preliminary data.</text>
</comment>
<dbReference type="GO" id="GO:0000981">
    <property type="term" value="F:DNA-binding transcription factor activity, RNA polymerase II-specific"/>
    <property type="evidence" value="ECO:0007669"/>
    <property type="project" value="TreeGrafter"/>
</dbReference>
<protein>
    <submittedName>
        <fullName evidence="8">Transcription factor bHLH118-like</fullName>
    </submittedName>
</protein>
<dbReference type="GO" id="GO:0090575">
    <property type="term" value="C:RNA polymerase II transcription regulator complex"/>
    <property type="evidence" value="ECO:0007669"/>
    <property type="project" value="TreeGrafter"/>
</dbReference>
<keyword evidence="2" id="KW-0805">Transcription regulation</keyword>
<dbReference type="SMART" id="SM00353">
    <property type="entry name" value="HLH"/>
    <property type="match status" value="1"/>
</dbReference>
<dbReference type="AlphaFoldDB" id="A0A8S0TVG1"/>
<reference evidence="8 9" key="1">
    <citation type="submission" date="2019-12" db="EMBL/GenBank/DDBJ databases">
        <authorList>
            <person name="Alioto T."/>
            <person name="Alioto T."/>
            <person name="Gomez Garrido J."/>
        </authorList>
    </citation>
    <scope>NUCLEOTIDE SEQUENCE [LARGE SCALE GENOMIC DNA]</scope>
</reference>